<feature type="transmembrane region" description="Helical" evidence="1">
    <location>
        <begin position="38"/>
        <end position="55"/>
    </location>
</feature>
<feature type="transmembrane region" description="Helical" evidence="1">
    <location>
        <begin position="5"/>
        <end position="26"/>
    </location>
</feature>
<feature type="transmembrane region" description="Helical" evidence="1">
    <location>
        <begin position="67"/>
        <end position="86"/>
    </location>
</feature>
<dbReference type="OrthoDB" id="5472246at2"/>
<dbReference type="PANTHER" id="PTHR28008:SF1">
    <property type="entry name" value="DOMAIN PROTEIN, PUTATIVE (AFU_ORTHOLOGUE AFUA_3G10980)-RELATED"/>
    <property type="match status" value="1"/>
</dbReference>
<accession>A0A1I6RFU3</accession>
<feature type="transmembrane region" description="Helical" evidence="1">
    <location>
        <begin position="92"/>
        <end position="114"/>
    </location>
</feature>
<protein>
    <submittedName>
        <fullName evidence="3">VanZ like family protein</fullName>
    </submittedName>
</protein>
<dbReference type="InterPro" id="IPR006976">
    <property type="entry name" value="VanZ-like"/>
</dbReference>
<dbReference type="RefSeq" id="WP_090227032.1">
    <property type="nucleotide sequence ID" value="NZ_FOZP01000006.1"/>
</dbReference>
<name>A0A1I6RFU3_9FLAO</name>
<dbReference type="Proteomes" id="UP000199312">
    <property type="component" value="Unassembled WGS sequence"/>
</dbReference>
<dbReference type="Pfam" id="PF04892">
    <property type="entry name" value="VanZ"/>
    <property type="match status" value="1"/>
</dbReference>
<keyword evidence="1" id="KW-0812">Transmembrane</keyword>
<keyword evidence="1" id="KW-1133">Transmembrane helix</keyword>
<keyword evidence="4" id="KW-1185">Reference proteome</keyword>
<sequence length="121" mass="13850">MDSKYLYIAIILTVGVAIGSLISLNNLVVPTVQNSDKFIHTTAYFLISLSWLLTFKQKYKVLKTSSLIFFSILLYGIIIEVLQKVITNYRQFDFFDILANLVGIIIAFILFFIVSKKKCIK</sequence>
<evidence type="ECO:0000256" key="1">
    <source>
        <dbReference type="SAM" id="Phobius"/>
    </source>
</evidence>
<dbReference type="PANTHER" id="PTHR28008">
    <property type="entry name" value="DOMAIN PROTEIN, PUTATIVE (AFU_ORTHOLOGUE AFUA_3G10980)-RELATED"/>
    <property type="match status" value="1"/>
</dbReference>
<reference evidence="4" key="1">
    <citation type="submission" date="2016-10" db="EMBL/GenBank/DDBJ databases">
        <authorList>
            <person name="Varghese N."/>
            <person name="Submissions S."/>
        </authorList>
    </citation>
    <scope>NUCLEOTIDE SEQUENCE [LARGE SCALE GENOMIC DNA]</scope>
    <source>
        <strain evidence="4">DSM 24450</strain>
    </source>
</reference>
<dbReference type="EMBL" id="FOZP01000006">
    <property type="protein sequence ID" value="SFS63545.1"/>
    <property type="molecule type" value="Genomic_DNA"/>
</dbReference>
<keyword evidence="1" id="KW-0472">Membrane</keyword>
<proteinExistence type="predicted"/>
<feature type="domain" description="VanZ-like" evidence="2">
    <location>
        <begin position="37"/>
        <end position="114"/>
    </location>
</feature>
<dbReference type="AlphaFoldDB" id="A0A1I6RFU3"/>
<evidence type="ECO:0000313" key="3">
    <source>
        <dbReference type="EMBL" id="SFS63545.1"/>
    </source>
</evidence>
<evidence type="ECO:0000259" key="2">
    <source>
        <dbReference type="Pfam" id="PF04892"/>
    </source>
</evidence>
<evidence type="ECO:0000313" key="4">
    <source>
        <dbReference type="Proteomes" id="UP000199312"/>
    </source>
</evidence>
<organism evidence="3 4">
    <name type="scientific">Lutibacter maritimus</name>
    <dbReference type="NCBI Taxonomy" id="593133"/>
    <lineage>
        <taxon>Bacteria</taxon>
        <taxon>Pseudomonadati</taxon>
        <taxon>Bacteroidota</taxon>
        <taxon>Flavobacteriia</taxon>
        <taxon>Flavobacteriales</taxon>
        <taxon>Flavobacteriaceae</taxon>
        <taxon>Lutibacter</taxon>
    </lineage>
</organism>
<dbReference type="STRING" id="593133.SAMN04488006_2427"/>
<dbReference type="NCBIfam" id="NF037970">
    <property type="entry name" value="vanZ_1"/>
    <property type="match status" value="1"/>
</dbReference>
<gene>
    <name evidence="3" type="ORF">SAMN04488006_2427</name>
</gene>